<proteinExistence type="predicted"/>
<organism evidence="2 3">
    <name type="scientific">Microbacterium candidum</name>
    <dbReference type="NCBI Taxonomy" id="3041922"/>
    <lineage>
        <taxon>Bacteria</taxon>
        <taxon>Bacillati</taxon>
        <taxon>Actinomycetota</taxon>
        <taxon>Actinomycetes</taxon>
        <taxon>Micrococcales</taxon>
        <taxon>Microbacteriaceae</taxon>
        <taxon>Microbacterium</taxon>
    </lineage>
</organism>
<evidence type="ECO:0000313" key="2">
    <source>
        <dbReference type="EMBL" id="MDL9979516.1"/>
    </source>
</evidence>
<dbReference type="InterPro" id="IPR037053">
    <property type="entry name" value="Phage_tail_collar_dom_sf"/>
</dbReference>
<dbReference type="InterPro" id="IPR011083">
    <property type="entry name" value="Phage_tail_collar_dom"/>
</dbReference>
<dbReference type="SUPFAM" id="SSF88874">
    <property type="entry name" value="Receptor-binding domain of short tail fibre protein gp12"/>
    <property type="match status" value="1"/>
</dbReference>
<sequence length="165" mass="16962">MTEPFLGEIRRVSFNFAPKGWAMCNGSLLSIAQNQALFALLGTTWGGNGVTTFGLPDLRDRIAFGAGSALTQGAAGGEATHTLTVSEMPPHTHLPLATASAATTADPTGATWASTPQPAYATSAAMALDASAIGKAGSDQPHENMPPYLAINHIIALQGIFPSQT</sequence>
<dbReference type="EMBL" id="JASXSZ010000002">
    <property type="protein sequence ID" value="MDL9979516.1"/>
    <property type="molecule type" value="Genomic_DNA"/>
</dbReference>
<reference evidence="2 3" key="1">
    <citation type="submission" date="2023-06" db="EMBL/GenBank/DDBJ databases">
        <title>Microbacterium sp. nov., isolated from a waste landfill.</title>
        <authorList>
            <person name="Wen W."/>
        </authorList>
    </citation>
    <scope>NUCLEOTIDE SEQUENCE [LARGE SCALE GENOMIC DNA]</scope>
    <source>
        <strain evidence="2 3">ASV49</strain>
    </source>
</reference>
<name>A0ABT7MYK7_9MICO</name>
<accession>A0ABT7MYK7</accession>
<comment type="caution">
    <text evidence="2">The sequence shown here is derived from an EMBL/GenBank/DDBJ whole genome shotgun (WGS) entry which is preliminary data.</text>
</comment>
<protein>
    <submittedName>
        <fullName evidence="2">Tail fiber protein</fullName>
    </submittedName>
</protein>
<dbReference type="Gene3D" id="3.90.1340.10">
    <property type="entry name" value="Phage tail collar domain"/>
    <property type="match status" value="1"/>
</dbReference>
<keyword evidence="3" id="KW-1185">Reference proteome</keyword>
<evidence type="ECO:0000259" key="1">
    <source>
        <dbReference type="Pfam" id="PF07484"/>
    </source>
</evidence>
<dbReference type="Pfam" id="PF07484">
    <property type="entry name" value="Collar"/>
    <property type="match status" value="1"/>
</dbReference>
<dbReference type="Proteomes" id="UP001235064">
    <property type="component" value="Unassembled WGS sequence"/>
</dbReference>
<feature type="domain" description="Phage tail collar" evidence="1">
    <location>
        <begin position="7"/>
        <end position="62"/>
    </location>
</feature>
<evidence type="ECO:0000313" key="3">
    <source>
        <dbReference type="Proteomes" id="UP001235064"/>
    </source>
</evidence>
<gene>
    <name evidence="2" type="ORF">QSV35_09220</name>
</gene>
<dbReference type="RefSeq" id="WP_286288409.1">
    <property type="nucleotide sequence ID" value="NZ_JASXSZ010000002.1"/>
</dbReference>